<gene>
    <name evidence="1" type="ORF">BN1356_00708</name>
</gene>
<organism evidence="1 2">
    <name type="scientific">Streptococcus varani</name>
    <dbReference type="NCBI Taxonomy" id="1608583"/>
    <lineage>
        <taxon>Bacteria</taxon>
        <taxon>Bacillati</taxon>
        <taxon>Bacillota</taxon>
        <taxon>Bacilli</taxon>
        <taxon>Lactobacillales</taxon>
        <taxon>Streptococcaceae</taxon>
        <taxon>Streptococcus</taxon>
    </lineage>
</organism>
<sequence>MIDIKRVEPGSKEETDFLDLPTHLYPENQIMQNIEEERQQIAGQHVLSHYYDFKAFVAYEDRKSSPLRLDFLSSYRRSLSGLF</sequence>
<dbReference type="RefSeq" id="WP_093650019.1">
    <property type="nucleotide sequence ID" value="NZ_CTEN01000001.1"/>
</dbReference>
<name>A0A0E4H4L5_9STRE</name>
<reference evidence="2" key="1">
    <citation type="submission" date="2015-03" db="EMBL/GenBank/DDBJ databases">
        <authorList>
            <person name="Urmite Genomes"/>
        </authorList>
    </citation>
    <scope>NUCLEOTIDE SEQUENCE [LARGE SCALE GENOMIC DNA]</scope>
    <source>
        <strain evidence="2">FF10</strain>
    </source>
</reference>
<evidence type="ECO:0000313" key="1">
    <source>
        <dbReference type="EMBL" id="CQR24353.1"/>
    </source>
</evidence>
<evidence type="ECO:0000313" key="2">
    <source>
        <dbReference type="Proteomes" id="UP000198604"/>
    </source>
</evidence>
<keyword evidence="2" id="KW-1185">Reference proteome</keyword>
<protein>
    <submittedName>
        <fullName evidence="1">Uncharacterized protein</fullName>
    </submittedName>
</protein>
<dbReference type="EMBL" id="CTEN01000001">
    <property type="protein sequence ID" value="CQR24353.1"/>
    <property type="molecule type" value="Genomic_DNA"/>
</dbReference>
<proteinExistence type="predicted"/>
<dbReference type="STRING" id="1608583.BN1356_00708"/>
<dbReference type="Proteomes" id="UP000198604">
    <property type="component" value="Unassembled WGS sequence"/>
</dbReference>
<accession>A0A0E4H4L5</accession>
<dbReference type="AlphaFoldDB" id="A0A0E4H4L5"/>